<dbReference type="PANTHER" id="PTHR23155:SF1192">
    <property type="entry name" value="DISEASE RESISTANCE PROTEIN RFL1-RELATED"/>
    <property type="match status" value="1"/>
</dbReference>
<dbReference type="InterPro" id="IPR027417">
    <property type="entry name" value="P-loop_NTPase"/>
</dbReference>
<dbReference type="FunFam" id="1.10.10.10:FF:000322">
    <property type="entry name" value="Probable disease resistance protein At1g63360"/>
    <property type="match status" value="1"/>
</dbReference>
<dbReference type="InterPro" id="IPR036388">
    <property type="entry name" value="WH-like_DNA-bd_sf"/>
</dbReference>
<dbReference type="PRINTS" id="PR00364">
    <property type="entry name" value="DISEASERSIST"/>
</dbReference>
<dbReference type="SMR" id="A0A067DCE4"/>
<dbReference type="InterPro" id="IPR058922">
    <property type="entry name" value="WHD_DRP"/>
</dbReference>
<reference evidence="4 5" key="1">
    <citation type="submission" date="2014-04" db="EMBL/GenBank/DDBJ databases">
        <authorList>
            <consortium name="International Citrus Genome Consortium"/>
            <person name="Gmitter F."/>
            <person name="Chen C."/>
            <person name="Farmerie W."/>
            <person name="Harkins T."/>
            <person name="Desany B."/>
            <person name="Mohiuddin M."/>
            <person name="Kodira C."/>
            <person name="Borodovsky M."/>
            <person name="Lomsadze A."/>
            <person name="Burns P."/>
            <person name="Jenkins J."/>
            <person name="Prochnik S."/>
            <person name="Shu S."/>
            <person name="Chapman J."/>
            <person name="Pitluck S."/>
            <person name="Schmutz J."/>
            <person name="Rokhsar D."/>
        </authorList>
    </citation>
    <scope>NUCLEOTIDE SEQUENCE</scope>
</reference>
<feature type="domain" description="Disease resistance protein winged helix" evidence="3">
    <location>
        <begin position="97"/>
        <end position="167"/>
    </location>
</feature>
<evidence type="ECO:0000256" key="1">
    <source>
        <dbReference type="ARBA" id="ARBA00022737"/>
    </source>
</evidence>
<dbReference type="Pfam" id="PF23559">
    <property type="entry name" value="WHD_DRP"/>
    <property type="match status" value="1"/>
</dbReference>
<dbReference type="GO" id="GO:0043531">
    <property type="term" value="F:ADP binding"/>
    <property type="evidence" value="ECO:0007669"/>
    <property type="project" value="InterPro"/>
</dbReference>
<dbReference type="InterPro" id="IPR044974">
    <property type="entry name" value="Disease_R_plants"/>
</dbReference>
<name>A0A067DCE4_CITSI</name>
<dbReference type="SUPFAM" id="SSF52540">
    <property type="entry name" value="P-loop containing nucleoside triphosphate hydrolases"/>
    <property type="match status" value="1"/>
</dbReference>
<proteinExistence type="predicted"/>
<dbReference type="Gene3D" id="3.80.10.10">
    <property type="entry name" value="Ribonuclease Inhibitor"/>
    <property type="match status" value="1"/>
</dbReference>
<evidence type="ECO:0000313" key="4">
    <source>
        <dbReference type="EMBL" id="KDO39200.1"/>
    </source>
</evidence>
<dbReference type="PANTHER" id="PTHR23155">
    <property type="entry name" value="DISEASE RESISTANCE PROTEIN RP"/>
    <property type="match status" value="1"/>
</dbReference>
<evidence type="ECO:0000259" key="3">
    <source>
        <dbReference type="Pfam" id="PF23559"/>
    </source>
</evidence>
<dbReference type="InterPro" id="IPR032675">
    <property type="entry name" value="LRR_dom_sf"/>
</dbReference>
<dbReference type="AlphaFoldDB" id="A0A067DCE4"/>
<keyword evidence="2" id="KW-0611">Plant defense</keyword>
<protein>
    <recommendedName>
        <fullName evidence="3">Disease resistance protein winged helix domain-containing protein</fullName>
    </recommendedName>
</protein>
<dbReference type="STRING" id="2711.A0A067DCE4"/>
<dbReference type="Proteomes" id="UP000027120">
    <property type="component" value="Unassembled WGS sequence"/>
</dbReference>
<dbReference type="InterPro" id="IPR042197">
    <property type="entry name" value="Apaf_helical"/>
</dbReference>
<keyword evidence="5" id="KW-1185">Reference proteome</keyword>
<dbReference type="GO" id="GO:0006952">
    <property type="term" value="P:defense response"/>
    <property type="evidence" value="ECO:0007669"/>
    <property type="project" value="UniProtKB-KW"/>
</dbReference>
<dbReference type="FunFam" id="1.10.8.430:FF:000003">
    <property type="entry name" value="Probable disease resistance protein At5g66910"/>
    <property type="match status" value="1"/>
</dbReference>
<dbReference type="Gene3D" id="1.10.10.10">
    <property type="entry name" value="Winged helix-like DNA-binding domain superfamily/Winged helix DNA-binding domain"/>
    <property type="match status" value="1"/>
</dbReference>
<dbReference type="SUPFAM" id="SSF52058">
    <property type="entry name" value="L domain-like"/>
    <property type="match status" value="1"/>
</dbReference>
<keyword evidence="1" id="KW-0677">Repeat</keyword>
<dbReference type="Gene3D" id="1.10.8.430">
    <property type="entry name" value="Helical domain of apoptotic protease-activating factors"/>
    <property type="match status" value="1"/>
</dbReference>
<organism evidence="4 5">
    <name type="scientific">Citrus sinensis</name>
    <name type="common">Sweet orange</name>
    <name type="synonym">Citrus aurantium var. sinensis</name>
    <dbReference type="NCBI Taxonomy" id="2711"/>
    <lineage>
        <taxon>Eukaryota</taxon>
        <taxon>Viridiplantae</taxon>
        <taxon>Streptophyta</taxon>
        <taxon>Embryophyta</taxon>
        <taxon>Tracheophyta</taxon>
        <taxon>Spermatophyta</taxon>
        <taxon>Magnoliopsida</taxon>
        <taxon>eudicotyledons</taxon>
        <taxon>Gunneridae</taxon>
        <taxon>Pentapetalae</taxon>
        <taxon>rosids</taxon>
        <taxon>malvids</taxon>
        <taxon>Sapindales</taxon>
        <taxon>Rutaceae</taxon>
        <taxon>Aurantioideae</taxon>
        <taxon>Citrus</taxon>
    </lineage>
</organism>
<sequence>MFRLKVTDDVLNSHPEIRELAETVADMCGGLPLALVTIGSAMASRRDPDNWRYAIEELQRYPSGFEGMGTRVFPLLKFSYDRLTSETHKTCFLYCSLFPRSQIIMKDELIELWIGEGLLRDSHNIAAAKREGNLILESLKLACLLEEVEVNNSEDFFKMHDILRDMALWIASSQGASKILVFQETDKSIKVQETASWNEAVRVSLWRSPSIDSLSPTPPCCPRLLTLLVRYTMIKEFENKFFQSMHALRVLDSSQNAKLSKLHVGEGELIDLQYLNLSNTNICELPIGIKKNLKAIPAGMLSSLLSLRVFSWVPTRYAGFNYGSSVPGVTVLLLEELESLKHLQEISVIILTLDSLNKLKSSSKLQSCVRRQVMGLPELSSLIDISSSSLTTMMKGHFSQNLQDLSIINCSIKDLTCILYIPRLRFLFAKDCPSLEEIIAIDLHSEPSEENLSMFLHLN</sequence>
<accession>A0A067DCE4</accession>
<gene>
    <name evidence="4" type="ORF">CISIN_1g012641mg</name>
</gene>
<evidence type="ECO:0000313" key="5">
    <source>
        <dbReference type="Proteomes" id="UP000027120"/>
    </source>
</evidence>
<dbReference type="EMBL" id="KK786856">
    <property type="protein sequence ID" value="KDO39200.1"/>
    <property type="molecule type" value="Genomic_DNA"/>
</dbReference>
<evidence type="ECO:0000256" key="2">
    <source>
        <dbReference type="ARBA" id="ARBA00022821"/>
    </source>
</evidence>